<reference evidence="2 3" key="1">
    <citation type="submission" date="2018-06" db="EMBL/GenBank/DDBJ databases">
        <authorList>
            <consortium name="Pathogen Informatics"/>
            <person name="Doyle S."/>
        </authorList>
    </citation>
    <scope>NUCLEOTIDE SEQUENCE [LARGE SCALE GENOMIC DNA]</scope>
    <source>
        <strain evidence="2 3">NCTC12151</strain>
    </source>
</reference>
<dbReference type="KEGG" id="lri:NCTC12151_03299"/>
<dbReference type="GO" id="GO:0051604">
    <property type="term" value="P:protein maturation"/>
    <property type="evidence" value="ECO:0007669"/>
    <property type="project" value="TreeGrafter"/>
</dbReference>
<dbReference type="EMBL" id="LS483470">
    <property type="protein sequence ID" value="SQI43857.1"/>
    <property type="molecule type" value="Genomic_DNA"/>
</dbReference>
<accession>A0A2X4UVG6</accession>
<dbReference type="Pfam" id="PF01455">
    <property type="entry name" value="HupF_HypC"/>
    <property type="match status" value="1"/>
</dbReference>
<sequence length="98" mass="10315">MCLGVPGQIVAVGNDIHQLAQVDVCGVKRDVNIGLICEGEPAELLGQWVLVHVGFAMSIIDEEEAKATMEALMAMSALEHEVGDFLGINAGAGDAVRR</sequence>
<dbReference type="PROSITE" id="PS01097">
    <property type="entry name" value="HUPF_HYPC"/>
    <property type="match status" value="1"/>
</dbReference>
<comment type="similarity">
    <text evidence="1">Belongs to the HupF/HypC family.</text>
</comment>
<name>A0A2X4UVG6_9GAMM</name>
<dbReference type="Gene3D" id="2.30.30.140">
    <property type="match status" value="1"/>
</dbReference>
<dbReference type="GO" id="GO:0005506">
    <property type="term" value="F:iron ion binding"/>
    <property type="evidence" value="ECO:0007669"/>
    <property type="project" value="TreeGrafter"/>
</dbReference>
<evidence type="ECO:0000313" key="2">
    <source>
        <dbReference type="EMBL" id="SQI43857.1"/>
    </source>
</evidence>
<gene>
    <name evidence="2" type="primary">hypC</name>
    <name evidence="2" type="ORF">NCTC12151_03299</name>
</gene>
<dbReference type="InterPro" id="IPR001109">
    <property type="entry name" value="Hydrogenase_HupF/HypC"/>
</dbReference>
<organism evidence="2 3">
    <name type="scientific">Leminorella richardii</name>
    <dbReference type="NCBI Taxonomy" id="158841"/>
    <lineage>
        <taxon>Bacteria</taxon>
        <taxon>Pseudomonadati</taxon>
        <taxon>Pseudomonadota</taxon>
        <taxon>Gammaproteobacteria</taxon>
        <taxon>Enterobacterales</taxon>
        <taxon>Budviciaceae</taxon>
        <taxon>Leminorella</taxon>
    </lineage>
</organism>
<proteinExistence type="inferred from homology"/>
<dbReference type="AlphaFoldDB" id="A0A2X4UVG6"/>
<evidence type="ECO:0000256" key="1">
    <source>
        <dbReference type="ARBA" id="ARBA00006018"/>
    </source>
</evidence>
<dbReference type="Proteomes" id="UP000249005">
    <property type="component" value="Chromosome 1"/>
</dbReference>
<evidence type="ECO:0000313" key="3">
    <source>
        <dbReference type="Proteomes" id="UP000249005"/>
    </source>
</evidence>
<dbReference type="PANTHER" id="PTHR35177">
    <property type="entry name" value="HYDROGENASE MATURATION FACTOR HYBG"/>
    <property type="match status" value="1"/>
</dbReference>
<protein>
    <submittedName>
        <fullName evidence="2">Hydrogenase isoenzymes formation protein hypC</fullName>
    </submittedName>
</protein>
<dbReference type="GO" id="GO:1902670">
    <property type="term" value="F:carbon dioxide binding"/>
    <property type="evidence" value="ECO:0007669"/>
    <property type="project" value="TreeGrafter"/>
</dbReference>
<keyword evidence="3" id="KW-1185">Reference proteome</keyword>
<dbReference type="PRINTS" id="PR00445">
    <property type="entry name" value="HUPFHYPC"/>
</dbReference>
<dbReference type="OrthoDB" id="9806017at2"/>
<dbReference type="InterPro" id="IPR019812">
    <property type="entry name" value="Hydgase_assmbl_chp_CS"/>
</dbReference>
<dbReference type="RefSeq" id="WP_111741599.1">
    <property type="nucleotide sequence ID" value="NZ_LR698987.1"/>
</dbReference>
<dbReference type="FunFam" id="2.30.30.140:FF:000022">
    <property type="entry name" value="Hydrogenase assembly chaperone HybG"/>
    <property type="match status" value="1"/>
</dbReference>
<dbReference type="PANTHER" id="PTHR35177:SF2">
    <property type="entry name" value="HYDROGENASE MATURATION FACTOR HYBG"/>
    <property type="match status" value="1"/>
</dbReference>
<dbReference type="NCBIfam" id="NF007721">
    <property type="entry name" value="PRK10413.1"/>
    <property type="match status" value="1"/>
</dbReference>
<dbReference type="SUPFAM" id="SSF159127">
    <property type="entry name" value="HupF/HypC-like"/>
    <property type="match status" value="1"/>
</dbReference>
<dbReference type="NCBIfam" id="TIGR00074">
    <property type="entry name" value="hypC_hupF"/>
    <property type="match status" value="1"/>
</dbReference>